<proteinExistence type="predicted"/>
<name>A0A6A6TEP6_9PLEO</name>
<sequence>MSEMQRPTPKLSPLPEAISEAEIWLLESGDDDAAVKNSILSIATKLIWLENTGSLWNSPAPTLYSISLTTIYNRLRHGKPAPSPVKNLLKDIGLTRKLIAEGKTIRPPVQRPLEDFEDLYYVCLAVIRELYDRIRVRINEGFTEADDFVTDAKDPATGAYMTAAIAHRELRRWWNVLNSPALVKTLNEAVVRERVKTMHADVLRRVENGQFGRQMGEQIIEEMYAKDEREEIEGLAWIGGWAPGLISAWLEEKYRVMFEVEREEEKGKGKGKVEKSKFPHPCNSDTDSESSTSDQGRTGTFASEVERDECSGQSDAWLCKSYQEQSL</sequence>
<keyword evidence="3" id="KW-1185">Reference proteome</keyword>
<evidence type="ECO:0000313" key="2">
    <source>
        <dbReference type="EMBL" id="KAF2658475.1"/>
    </source>
</evidence>
<dbReference type="Proteomes" id="UP000799324">
    <property type="component" value="Unassembled WGS sequence"/>
</dbReference>
<accession>A0A6A6TEP6</accession>
<dbReference type="OrthoDB" id="5419508at2759"/>
<feature type="compositionally biased region" description="Basic and acidic residues" evidence="1">
    <location>
        <begin position="265"/>
        <end position="277"/>
    </location>
</feature>
<reference evidence="2" key="1">
    <citation type="journal article" date="2020" name="Stud. Mycol.">
        <title>101 Dothideomycetes genomes: a test case for predicting lifestyles and emergence of pathogens.</title>
        <authorList>
            <person name="Haridas S."/>
            <person name="Albert R."/>
            <person name="Binder M."/>
            <person name="Bloem J."/>
            <person name="Labutti K."/>
            <person name="Salamov A."/>
            <person name="Andreopoulos B."/>
            <person name="Baker S."/>
            <person name="Barry K."/>
            <person name="Bills G."/>
            <person name="Bluhm B."/>
            <person name="Cannon C."/>
            <person name="Castanera R."/>
            <person name="Culley D."/>
            <person name="Daum C."/>
            <person name="Ezra D."/>
            <person name="Gonzalez J."/>
            <person name="Henrissat B."/>
            <person name="Kuo A."/>
            <person name="Liang C."/>
            <person name="Lipzen A."/>
            <person name="Lutzoni F."/>
            <person name="Magnuson J."/>
            <person name="Mondo S."/>
            <person name="Nolan M."/>
            <person name="Ohm R."/>
            <person name="Pangilinan J."/>
            <person name="Park H.-J."/>
            <person name="Ramirez L."/>
            <person name="Alfaro M."/>
            <person name="Sun H."/>
            <person name="Tritt A."/>
            <person name="Yoshinaga Y."/>
            <person name="Zwiers L.-H."/>
            <person name="Turgeon B."/>
            <person name="Goodwin S."/>
            <person name="Spatafora J."/>
            <person name="Crous P."/>
            <person name="Grigoriev I."/>
        </authorList>
    </citation>
    <scope>NUCLEOTIDE SEQUENCE</scope>
    <source>
        <strain evidence="2">CBS 122681</strain>
    </source>
</reference>
<evidence type="ECO:0000313" key="3">
    <source>
        <dbReference type="Proteomes" id="UP000799324"/>
    </source>
</evidence>
<feature type="region of interest" description="Disordered" evidence="1">
    <location>
        <begin position="265"/>
        <end position="312"/>
    </location>
</feature>
<dbReference type="AlphaFoldDB" id="A0A6A6TEP6"/>
<organism evidence="2 3">
    <name type="scientific">Lophiostoma macrostomum CBS 122681</name>
    <dbReference type="NCBI Taxonomy" id="1314788"/>
    <lineage>
        <taxon>Eukaryota</taxon>
        <taxon>Fungi</taxon>
        <taxon>Dikarya</taxon>
        <taxon>Ascomycota</taxon>
        <taxon>Pezizomycotina</taxon>
        <taxon>Dothideomycetes</taxon>
        <taxon>Pleosporomycetidae</taxon>
        <taxon>Pleosporales</taxon>
        <taxon>Lophiostomataceae</taxon>
        <taxon>Lophiostoma</taxon>
    </lineage>
</organism>
<protein>
    <submittedName>
        <fullName evidence="2">Uncharacterized protein</fullName>
    </submittedName>
</protein>
<evidence type="ECO:0000256" key="1">
    <source>
        <dbReference type="SAM" id="MobiDB-lite"/>
    </source>
</evidence>
<gene>
    <name evidence="2" type="ORF">K491DRAFT_690014</name>
</gene>
<dbReference type="EMBL" id="MU004314">
    <property type="protein sequence ID" value="KAF2658475.1"/>
    <property type="molecule type" value="Genomic_DNA"/>
</dbReference>